<evidence type="ECO:0000313" key="2">
    <source>
        <dbReference type="Proteomes" id="UP001177021"/>
    </source>
</evidence>
<dbReference type="Proteomes" id="UP001177021">
    <property type="component" value="Unassembled WGS sequence"/>
</dbReference>
<proteinExistence type="predicted"/>
<protein>
    <submittedName>
        <fullName evidence="1">Uncharacterized protein</fullName>
    </submittedName>
</protein>
<keyword evidence="2" id="KW-1185">Reference proteome</keyword>
<sequence length="1757" mass="198228">MFERNDSRAGKFSKRQKDGMEKGVDVQLLNAAKQHSVGHVAPTGWVESNISQRKFNNSEDVTAPSVEKDRSDPLEGVQVGEVIIKLGARQEDIVKKAELLKGKAPTPHKVEQQNEPVKESRVFMRSYHSKPDDMEWAHNGVVATVFNGESIPVVQNRILDAGFNDLVLIPMGADKVFVRSTEKVDAMATINNAKEFFQLVFANWTRWENESSAYRRGAWVRLYGVPLHAWNEQFFQLCVFESGRFLRTNCVSVGKNRLDFARVLIATPELDIIKSSVTVLVDGIQVEIKIAEEGGYTMGEDSCLFDEESESEESQADCGEDHVDPEVYRSVEMLVDRFKEGLEEEELDEVQGMLDKEILDESDARPVSSRAGTPTVLRKGSQDLSGVQDGQEDATTPIKEALIRPPKRSFFSKRTSSCPPEARRSVLSGPWSLEWLQDQNHGDAGVIFSASKRSRKVFHQGQNFIKKGEQDPRRRKAGGPLRHPLHSIKKVARMPSKDRDSSSLGSVNNDWKNWVAVQGNDQMAVDDVWGIGKAIGVKFKGDNVNMFNILSRASKGKKQSSGQMSGAGGTRKVEGGLGGAEKRKDVRKMVGDLKPVILCIQETKLQNCDDFLCRTLWGSSSHGFSYRPSVGASGGLLTLWDSSEVEVWSTESREHVLWCHDRFSRTGDEFHVANIYAPCDDGAKQVLWDSLSVRLDSLGGNKVCVCGDFNAVKHLDERRSVRNGHRSSDHIPFNRFIEDNSLIDLPLIGRKFTWFRGDGCSMSRLDRFLLSEEWCLTWPNCKQIAKLRGLSDHCPLVLSANEEDWGPRPSRMLKCWKDIPGYNMFVREKWNSFQVDGWGGYVLKEKFKMIKEALREWHSSHAQNLPSRIDNLKVRLSALDEKGENDELSEAELAELHGVSYDILSLSKLHASISWQQSRSLWLKEGDANSKYFHSILASRRRRNALSVIQVDGVTLEGVFPIRQVVFSHFESHFKAPIVERPGVDDLQFKRLSQVEIGGLIKPFTEDEVKQAVWDCDSYKSPGPDGINFGFIKDFWADLRGDVLRFILDFHRNGRLTKGINSTFIALIPKTDSPQRLNDFRPISLVGSLYKILAKVLANRLRQVMGSVISEAQTAFVKNRQILDGILIANEIVDEARKSKKDLMLFKVDFEKAYDSVDWGYLDDVMGRMSFPTLWRKWIRECVCTATASVLVNGSPTDEFPLRRGLRQGDPLSPFLFLLAAEGLNVLMEAMVARNLFTGYNIGGQESIMVSHLQFADDTLLMGVKSWANVRALRAVLVLFESMSGLKVNFNKSMLVGVNIPESWLDEAASALCCKVGKIPFLYLGLQIGGDPRRLVFWESVLSRIKNRLSGWKSRFLSFGGRLFLLKSVLTSLPVYALSFFKAPSGIISSIESLFIKFFWGGGVRILGKSLGEGLWYRVLVARYGVEDGRLREGGQRGSVWWRELARIREGVGESGGSWFGEHVLRRVGDGSDTLFWTDPWLDGVSLRERFGRLFVLAETKSLSVAEMYALGWGIGGEAWKWRRQLRAWEEELVGECQTLLLDISLQDQTLDRWQWRPDPDTGYTVRGAYQILTSQASVTLHTAENLIWHPQVPLKVSIFAWRLLRDRLPTRANLVNCGVLSSTVDTCVFGCGMAESAHHLFLSCSFAGPLWDLVRDWVDISPVVATSLRDHFAQFTASAGVSRARRSFMQLLWLVCAWVIWTERNHRLFKGSTDTHHLLLDKIKLFSFRWLRMTSITLALNYHSWLSSPLLCLGLV</sequence>
<name>A0ACB0J8Z6_TRIPR</name>
<organism evidence="1 2">
    <name type="scientific">Trifolium pratense</name>
    <name type="common">Red clover</name>
    <dbReference type="NCBI Taxonomy" id="57577"/>
    <lineage>
        <taxon>Eukaryota</taxon>
        <taxon>Viridiplantae</taxon>
        <taxon>Streptophyta</taxon>
        <taxon>Embryophyta</taxon>
        <taxon>Tracheophyta</taxon>
        <taxon>Spermatophyta</taxon>
        <taxon>Magnoliopsida</taxon>
        <taxon>eudicotyledons</taxon>
        <taxon>Gunneridae</taxon>
        <taxon>Pentapetalae</taxon>
        <taxon>rosids</taxon>
        <taxon>fabids</taxon>
        <taxon>Fabales</taxon>
        <taxon>Fabaceae</taxon>
        <taxon>Papilionoideae</taxon>
        <taxon>50 kb inversion clade</taxon>
        <taxon>NPAAA clade</taxon>
        <taxon>Hologalegina</taxon>
        <taxon>IRL clade</taxon>
        <taxon>Trifolieae</taxon>
        <taxon>Trifolium</taxon>
    </lineage>
</organism>
<reference evidence="1" key="1">
    <citation type="submission" date="2023-10" db="EMBL/GenBank/DDBJ databases">
        <authorList>
            <person name="Rodriguez Cubillos JULIANA M."/>
            <person name="De Vega J."/>
        </authorList>
    </citation>
    <scope>NUCLEOTIDE SEQUENCE</scope>
</reference>
<accession>A0ACB0J8Z6</accession>
<gene>
    <name evidence="1" type="ORF">MILVUS5_LOCUS11133</name>
</gene>
<evidence type="ECO:0000313" key="1">
    <source>
        <dbReference type="EMBL" id="CAJ2641489.1"/>
    </source>
</evidence>
<dbReference type="EMBL" id="CASHSV030000024">
    <property type="protein sequence ID" value="CAJ2641489.1"/>
    <property type="molecule type" value="Genomic_DNA"/>
</dbReference>
<comment type="caution">
    <text evidence="1">The sequence shown here is derived from an EMBL/GenBank/DDBJ whole genome shotgun (WGS) entry which is preliminary data.</text>
</comment>